<feature type="chain" id="PRO_5015145396" evidence="1">
    <location>
        <begin position="20"/>
        <end position="326"/>
    </location>
</feature>
<keyword evidence="1" id="KW-0732">Signal</keyword>
<dbReference type="OrthoDB" id="667194at2"/>
<dbReference type="Pfam" id="PF18962">
    <property type="entry name" value="Por_Secre_tail"/>
    <property type="match status" value="1"/>
</dbReference>
<comment type="caution">
    <text evidence="3">The sequence shown here is derived from an EMBL/GenBank/DDBJ whole genome shotgun (WGS) entry which is preliminary data.</text>
</comment>
<keyword evidence="4" id="KW-1185">Reference proteome</keyword>
<gene>
    <name evidence="3" type="ORF">B0I18_101321</name>
</gene>
<dbReference type="PROSITE" id="PS51257">
    <property type="entry name" value="PROKAR_LIPOPROTEIN"/>
    <property type="match status" value="1"/>
</dbReference>
<dbReference type="AlphaFoldDB" id="A0A2P8DAC1"/>
<feature type="domain" description="Secretion system C-terminal sorting" evidence="2">
    <location>
        <begin position="251"/>
        <end position="323"/>
    </location>
</feature>
<dbReference type="Proteomes" id="UP000240572">
    <property type="component" value="Unassembled WGS sequence"/>
</dbReference>
<dbReference type="EMBL" id="PYGD01000001">
    <property type="protein sequence ID" value="PSK94168.1"/>
    <property type="molecule type" value="Genomic_DNA"/>
</dbReference>
<evidence type="ECO:0000259" key="2">
    <source>
        <dbReference type="Pfam" id="PF18962"/>
    </source>
</evidence>
<name>A0A2P8DAC1_9BACT</name>
<evidence type="ECO:0000313" key="3">
    <source>
        <dbReference type="EMBL" id="PSK94168.1"/>
    </source>
</evidence>
<organism evidence="3 4">
    <name type="scientific">Taibaiella chishuiensis</name>
    <dbReference type="NCBI Taxonomy" id="1434707"/>
    <lineage>
        <taxon>Bacteria</taxon>
        <taxon>Pseudomonadati</taxon>
        <taxon>Bacteroidota</taxon>
        <taxon>Chitinophagia</taxon>
        <taxon>Chitinophagales</taxon>
        <taxon>Chitinophagaceae</taxon>
        <taxon>Taibaiella</taxon>
    </lineage>
</organism>
<sequence length="326" mass="35960">MKTFFLVLLLVVSGCLSYAQPDSNTIWFTRSDGAIYQLDVNNCSTRLYCNTGKRFMDIAFTPDGNLWGNTEDSLFQIYSSGYSRAVGKIPLGNGLIGLNNSTLLIDSLHYLLALNTNNARTKLIGNINFNLDGDFAWMDQNLYAIGQAHLTRITFTDNYQRILSMNSIAPDTALFTPALASLYSATSGYQLFGLPGNAQFFQIDTTNVAYNEMCVVPAAVTAYGASSKVFPPPQPTSSRDVQTRAIEIIAYPNPAKDKLCVVLKNFSGNRSEVELLLYNIGGTLLDYQAAPNLLYQFDLGEYPPGSYTLTLRYHGQIQCKSIVVSQ</sequence>
<dbReference type="InterPro" id="IPR026444">
    <property type="entry name" value="Secre_tail"/>
</dbReference>
<protein>
    <submittedName>
        <fullName evidence="3">Putative secreted protein (Por secretion system target)</fullName>
    </submittedName>
</protein>
<evidence type="ECO:0000313" key="4">
    <source>
        <dbReference type="Proteomes" id="UP000240572"/>
    </source>
</evidence>
<accession>A0A2P8DAC1</accession>
<reference evidence="3 4" key="1">
    <citation type="submission" date="2018-03" db="EMBL/GenBank/DDBJ databases">
        <title>Genomic Encyclopedia of Type Strains, Phase III (KMG-III): the genomes of soil and plant-associated and newly described type strains.</title>
        <authorList>
            <person name="Whitman W."/>
        </authorList>
    </citation>
    <scope>NUCLEOTIDE SEQUENCE [LARGE SCALE GENOMIC DNA]</scope>
    <source>
        <strain evidence="3 4">CGMCC 1.12700</strain>
    </source>
</reference>
<feature type="signal peptide" evidence="1">
    <location>
        <begin position="1"/>
        <end position="19"/>
    </location>
</feature>
<proteinExistence type="predicted"/>
<dbReference type="RefSeq" id="WP_106520894.1">
    <property type="nucleotide sequence ID" value="NZ_PYGD01000001.1"/>
</dbReference>
<evidence type="ECO:0000256" key="1">
    <source>
        <dbReference type="SAM" id="SignalP"/>
    </source>
</evidence>
<dbReference type="SUPFAM" id="SSF63829">
    <property type="entry name" value="Calcium-dependent phosphotriesterase"/>
    <property type="match status" value="1"/>
</dbReference>